<name>A0A419N2E0_9GAMM</name>
<dbReference type="Proteomes" id="UP000284908">
    <property type="component" value="Unassembled WGS sequence"/>
</dbReference>
<keyword evidence="2" id="KW-1185">Reference proteome</keyword>
<organism evidence="1 2">
    <name type="scientific">Rahnella woolbedingensis</name>
    <dbReference type="NCBI Taxonomy" id="1510574"/>
    <lineage>
        <taxon>Bacteria</taxon>
        <taxon>Pseudomonadati</taxon>
        <taxon>Pseudomonadota</taxon>
        <taxon>Gammaproteobacteria</taxon>
        <taxon>Enterobacterales</taxon>
        <taxon>Yersiniaceae</taxon>
        <taxon>Rahnella</taxon>
    </lineage>
</organism>
<dbReference type="AlphaFoldDB" id="A0A419N2E0"/>
<gene>
    <name evidence="1" type="ORF">D6C13_23605</name>
</gene>
<reference evidence="1 2" key="1">
    <citation type="submission" date="2018-09" db="EMBL/GenBank/DDBJ databases">
        <authorList>
            <person name="Le Fleche-Mateos A."/>
        </authorList>
    </citation>
    <scope>NUCLEOTIDE SEQUENCE [LARGE SCALE GENOMIC DNA]</scope>
    <source>
        <strain evidence="1 2">DSM 27399</strain>
    </source>
</reference>
<proteinExistence type="predicted"/>
<sequence>MLDAYALRTAFSLRLREITNKNTAKQPQNRLYLLGGLLVGGGVKYLQHGPGRVLTKGMYLVIIKAKQGFY</sequence>
<dbReference type="EMBL" id="RAHH01000043">
    <property type="protein sequence ID" value="RJT34217.1"/>
    <property type="molecule type" value="Genomic_DNA"/>
</dbReference>
<evidence type="ECO:0000313" key="2">
    <source>
        <dbReference type="Proteomes" id="UP000284908"/>
    </source>
</evidence>
<protein>
    <submittedName>
        <fullName evidence="1">Uncharacterized protein</fullName>
    </submittedName>
</protein>
<accession>A0A419N2E0</accession>
<evidence type="ECO:0000313" key="1">
    <source>
        <dbReference type="EMBL" id="RJT34217.1"/>
    </source>
</evidence>
<comment type="caution">
    <text evidence="1">The sequence shown here is derived from an EMBL/GenBank/DDBJ whole genome shotgun (WGS) entry which is preliminary data.</text>
</comment>